<evidence type="ECO:0000256" key="2">
    <source>
        <dbReference type="SAM" id="Coils"/>
    </source>
</evidence>
<dbReference type="Proteomes" id="UP000694915">
    <property type="component" value="Unplaced"/>
</dbReference>
<feature type="region of interest" description="Disordered" evidence="3">
    <location>
        <begin position="69"/>
        <end position="96"/>
    </location>
</feature>
<dbReference type="Pfam" id="PF14916">
    <property type="entry name" value="CCDC92"/>
    <property type="match status" value="1"/>
</dbReference>
<reference evidence="7" key="1">
    <citation type="submission" date="2025-08" db="UniProtKB">
        <authorList>
            <consortium name="RefSeq"/>
        </authorList>
    </citation>
    <scope>IDENTIFICATION</scope>
</reference>
<accession>A0ABM1TU36</accession>
<feature type="region of interest" description="Disordered" evidence="3">
    <location>
        <begin position="394"/>
        <end position="431"/>
    </location>
</feature>
<keyword evidence="6" id="KW-1185">Reference proteome</keyword>
<feature type="coiled-coil region" evidence="2">
    <location>
        <begin position="105"/>
        <end position="150"/>
    </location>
</feature>
<dbReference type="RefSeq" id="XP_026633248.1">
    <property type="nucleotide sequence ID" value="XM_026777447.1"/>
</dbReference>
<gene>
    <name evidence="7" type="primary">LOC102000871</name>
</gene>
<feature type="region of interest" description="Disordered" evidence="3">
    <location>
        <begin position="237"/>
        <end position="263"/>
    </location>
</feature>
<evidence type="ECO:0000259" key="5">
    <source>
        <dbReference type="Pfam" id="PF14917"/>
    </source>
</evidence>
<feature type="domain" description="Coiled coil protein 74 C-terminal" evidence="5">
    <location>
        <begin position="275"/>
        <end position="393"/>
    </location>
</feature>
<keyword evidence="1 2" id="KW-0175">Coiled coil</keyword>
<dbReference type="GeneID" id="102000871"/>
<protein>
    <submittedName>
        <fullName evidence="7">Coiled-coil domain-containing protein 74A isoform X1</fullName>
    </submittedName>
</protein>
<feature type="compositionally biased region" description="Low complexity" evidence="3">
    <location>
        <begin position="73"/>
        <end position="84"/>
    </location>
</feature>
<feature type="region of interest" description="Disordered" evidence="3">
    <location>
        <begin position="155"/>
        <end position="209"/>
    </location>
</feature>
<dbReference type="InterPro" id="IPR040370">
    <property type="entry name" value="CCDC74A/CCDC74B/CCDC92"/>
</dbReference>
<dbReference type="InterPro" id="IPR039496">
    <property type="entry name" value="CCDC92/74_N"/>
</dbReference>
<sequence length="431" mass="46749">MLKHVPAHTKQLGRQARSSGQNVATGPAPWRAPLSPARPFPRRPGARLPQRVLSGGGAFMSGAGVAAGARPLSSAAPGSRSAIRPRPRPPVGLQHAGTQQAPLGLSEAQKRVLDLEKSLQFLQQQHSETLVKLHEEIEHLKRENKDLHYKLIMNEKPQKKGSLSTSSLQSNKSASNSTASGQRRKLMQANCQGKTKPQPSSFKKQELKSDALQKTELEEQSLSSAALFHSSKLDKASGVQGQAKDEDAEASNSGATLVGGSHGRQGTGMASILGLPPCLRKPTTVQQCEVVIRQLWNANLLQAQELQHLKSLLEGNQRPKAAAEEVGLGSPKDQESMQFPKVTAKGLSKKCLILSPMPATERAILPALKQSLKTNFAERQKRLQVVQSRRLHRSVLLGRRPGGRPSSLDSGSHQPYFSATRNSKTDRTHDR</sequence>
<organism evidence="6 7">
    <name type="scientific">Microtus ochrogaster</name>
    <name type="common">Prairie vole</name>
    <dbReference type="NCBI Taxonomy" id="79684"/>
    <lineage>
        <taxon>Eukaryota</taxon>
        <taxon>Metazoa</taxon>
        <taxon>Chordata</taxon>
        <taxon>Craniata</taxon>
        <taxon>Vertebrata</taxon>
        <taxon>Euteleostomi</taxon>
        <taxon>Mammalia</taxon>
        <taxon>Eutheria</taxon>
        <taxon>Euarchontoglires</taxon>
        <taxon>Glires</taxon>
        <taxon>Rodentia</taxon>
        <taxon>Myomorpha</taxon>
        <taxon>Muroidea</taxon>
        <taxon>Cricetidae</taxon>
        <taxon>Arvicolinae</taxon>
        <taxon>Microtus</taxon>
    </lineage>
</organism>
<feature type="compositionally biased region" description="Polar residues" evidence="3">
    <location>
        <begin position="407"/>
        <end position="422"/>
    </location>
</feature>
<evidence type="ECO:0000313" key="6">
    <source>
        <dbReference type="Proteomes" id="UP000694915"/>
    </source>
</evidence>
<feature type="compositionally biased region" description="Polar residues" evidence="3">
    <location>
        <begin position="189"/>
        <end position="202"/>
    </location>
</feature>
<dbReference type="InterPro" id="IPR029422">
    <property type="entry name" value="CCDC74_C"/>
</dbReference>
<dbReference type="PANTHER" id="PTHR14882">
    <property type="entry name" value="COILED-COIL DOMAIN-CONTAINING 74A"/>
    <property type="match status" value="1"/>
</dbReference>
<proteinExistence type="predicted"/>
<name>A0ABM1TU36_MICOH</name>
<evidence type="ECO:0000259" key="4">
    <source>
        <dbReference type="Pfam" id="PF14916"/>
    </source>
</evidence>
<evidence type="ECO:0000256" key="1">
    <source>
        <dbReference type="ARBA" id="ARBA00023054"/>
    </source>
</evidence>
<dbReference type="PANTHER" id="PTHR14882:SF5">
    <property type="entry name" value="COILED-COIL DOMAIN CONTAINING 74A"/>
    <property type="match status" value="1"/>
</dbReference>
<evidence type="ECO:0000313" key="7">
    <source>
        <dbReference type="RefSeq" id="XP_026633248.1"/>
    </source>
</evidence>
<feature type="compositionally biased region" description="Low complexity" evidence="3">
    <location>
        <begin position="160"/>
        <end position="178"/>
    </location>
</feature>
<feature type="region of interest" description="Disordered" evidence="3">
    <location>
        <begin position="1"/>
        <end position="53"/>
    </location>
</feature>
<feature type="domain" description="CCDC92/74 N-terminal" evidence="4">
    <location>
        <begin position="109"/>
        <end position="161"/>
    </location>
</feature>
<evidence type="ECO:0000256" key="3">
    <source>
        <dbReference type="SAM" id="MobiDB-lite"/>
    </source>
</evidence>
<dbReference type="Pfam" id="PF14917">
    <property type="entry name" value="CCDC74_C"/>
    <property type="match status" value="1"/>
</dbReference>